<feature type="transmembrane region" description="Helical" evidence="11">
    <location>
        <begin position="715"/>
        <end position="734"/>
    </location>
</feature>
<feature type="transmembrane region" description="Helical" evidence="11">
    <location>
        <begin position="638"/>
        <end position="659"/>
    </location>
</feature>
<dbReference type="GO" id="GO:0008270">
    <property type="term" value="F:zinc ion binding"/>
    <property type="evidence" value="ECO:0007669"/>
    <property type="project" value="InterPro"/>
</dbReference>
<keyword evidence="4 11" id="KW-1133">Transmembrane helix</keyword>
<dbReference type="PANTHER" id="PTHR31845">
    <property type="entry name" value="FINGER DOMAIN PROTEIN, PUTATIVE-RELATED"/>
    <property type="match status" value="1"/>
</dbReference>
<evidence type="ECO:0000256" key="10">
    <source>
        <dbReference type="SAM" id="MobiDB-lite"/>
    </source>
</evidence>
<dbReference type="GO" id="GO:0000981">
    <property type="term" value="F:DNA-binding transcription factor activity, RNA polymerase II-specific"/>
    <property type="evidence" value="ECO:0007669"/>
    <property type="project" value="InterPro"/>
</dbReference>
<dbReference type="Pfam" id="PF05241">
    <property type="entry name" value="EBP"/>
    <property type="match status" value="1"/>
</dbReference>
<dbReference type="InterPro" id="IPR001138">
    <property type="entry name" value="Zn2Cys6_DnaBD"/>
</dbReference>
<dbReference type="GO" id="GO:0000976">
    <property type="term" value="F:transcription cis-regulatory region binding"/>
    <property type="evidence" value="ECO:0007669"/>
    <property type="project" value="TreeGrafter"/>
</dbReference>
<evidence type="ECO:0000256" key="2">
    <source>
        <dbReference type="ARBA" id="ARBA00004141"/>
    </source>
</evidence>
<dbReference type="EMBL" id="CABFJX010000020">
    <property type="protein sequence ID" value="VTT58508.1"/>
    <property type="molecule type" value="Genomic_DNA"/>
</dbReference>
<proteinExistence type="predicted"/>
<accession>A0A5Q3DJN6</accession>
<dbReference type="Gene3D" id="4.10.240.10">
    <property type="entry name" value="Zn(2)-C6 fungal-type DNA-binding domain"/>
    <property type="match status" value="1"/>
</dbReference>
<feature type="compositionally biased region" description="Polar residues" evidence="10">
    <location>
        <begin position="93"/>
        <end position="107"/>
    </location>
</feature>
<dbReference type="Proteomes" id="UP000760494">
    <property type="component" value="Unassembled WGS sequence"/>
</dbReference>
<protein>
    <submittedName>
        <fullName evidence="12">Uncharacterized protein</fullName>
    </submittedName>
</protein>
<evidence type="ECO:0000313" key="13">
    <source>
        <dbReference type="Proteomes" id="UP000760494"/>
    </source>
</evidence>
<keyword evidence="5" id="KW-0805">Transcription regulation</keyword>
<organism evidence="12 13">
    <name type="scientific">Fusarium fujikuroi</name>
    <name type="common">Bakanae and foot rot disease fungus</name>
    <name type="synonym">Gibberella fujikuroi</name>
    <dbReference type="NCBI Taxonomy" id="5127"/>
    <lineage>
        <taxon>Eukaryota</taxon>
        <taxon>Fungi</taxon>
        <taxon>Dikarya</taxon>
        <taxon>Ascomycota</taxon>
        <taxon>Pezizomycotina</taxon>
        <taxon>Sordariomycetes</taxon>
        <taxon>Hypocreomycetidae</taxon>
        <taxon>Hypocreales</taxon>
        <taxon>Nectriaceae</taxon>
        <taxon>Fusarium</taxon>
        <taxon>Fusarium fujikuroi species complex</taxon>
    </lineage>
</organism>
<dbReference type="InterPro" id="IPR033118">
    <property type="entry name" value="EXPERA"/>
</dbReference>
<dbReference type="InterPro" id="IPR036864">
    <property type="entry name" value="Zn2-C6_fun-type_DNA-bd_sf"/>
</dbReference>
<evidence type="ECO:0000256" key="4">
    <source>
        <dbReference type="ARBA" id="ARBA00022989"/>
    </source>
</evidence>
<keyword evidence="7 11" id="KW-0472">Membrane</keyword>
<evidence type="ECO:0000256" key="1">
    <source>
        <dbReference type="ARBA" id="ARBA00004123"/>
    </source>
</evidence>
<feature type="transmembrane region" description="Helical" evidence="11">
    <location>
        <begin position="671"/>
        <end position="695"/>
    </location>
</feature>
<reference evidence="12" key="1">
    <citation type="submission" date="2019-05" db="EMBL/GenBank/DDBJ databases">
        <authorList>
            <person name="Piombo E."/>
        </authorList>
    </citation>
    <scope>NUCLEOTIDE SEQUENCE</scope>
    <source>
        <strain evidence="12">C2S</strain>
    </source>
</reference>
<keyword evidence="6" id="KW-0238">DNA-binding</keyword>
<dbReference type="AlphaFoldDB" id="A0A5Q3DJN6"/>
<dbReference type="GO" id="GO:0016020">
    <property type="term" value="C:membrane"/>
    <property type="evidence" value="ECO:0007669"/>
    <property type="project" value="UniProtKB-SubCell"/>
</dbReference>
<sequence>MDECLISQDQDRQDVAQKTRACTNCARLKMKCQWPSSGSGRVEKTCSRCLRMKLDCQVPEITQRRKRGKSTRVAQLEKKIDGIVSLLSANQRKGLSPLTPESPQEVQSHAPCQPYAKENPFTTNHDMINQIPDDSVRFSTDVELFPGFRVSQQEASERLDVYRRDYVPHFPFVPVPSSMCASELYVESRVMFWTILAVVSPLNDKAQMEFKAWFRRYLAEHLVVRQEKSNDILQAMLIYLAWNDFHFYGELQVTNIIQMAIGLVIDLRLDKHAGQFLGGPKTLLGDAWTSMSKHPLKMKVHQTAAEKRAVLGVYHITNLLSPYFRKSTIFHWSTHLASCCENLAEAREFESDIYLVSLVRMQHLADRGFSVIPSTDPFDPTPPTFHAVTAMALDTVHRELENYFKVQPEIVKQIPGFRAHYNSILVRLFEPILTMKPSSLVSSDTSLTEPFLRTEYLWKCLEAIQNTLENHVTLPPEKISILPVTVSCVLAFVTVTASRLIMAENSTDWDVKAARRRLQFQDILQRLSDQFAQADEEAQRLNRRRRVMEDGSSVFLKSSFKVRWIRQWYLSKIPEDEQLLLVPQPQTTVENLSLEFTEFYPEAIYSAPNAPLRFLANVKEQYLSFSGDPFFGDKFHGAWFRSMFFIEIFVQFPLAIYIVRNLAAKKPSSGPVELAGLAYGCLTAMSSVACVAELLEMGPGLVSEDHKRNLVWGTYFPYALIPGAMAVDMYTRLLRRVSTDIKPKTQ</sequence>
<evidence type="ECO:0000256" key="5">
    <source>
        <dbReference type="ARBA" id="ARBA00023015"/>
    </source>
</evidence>
<dbReference type="PANTHER" id="PTHR31845:SF10">
    <property type="entry name" value="ZN(II)2CYS6 TRANSCRIPTION FACTOR (EUROFUNG)"/>
    <property type="match status" value="1"/>
</dbReference>
<dbReference type="PROSITE" id="PS51751">
    <property type="entry name" value="EXPERA"/>
    <property type="match status" value="1"/>
</dbReference>
<comment type="caution">
    <text evidence="12">The sequence shown here is derived from an EMBL/GenBank/DDBJ whole genome shotgun (WGS) entry which is preliminary data.</text>
</comment>
<keyword evidence="3 11" id="KW-0812">Transmembrane</keyword>
<evidence type="ECO:0000256" key="3">
    <source>
        <dbReference type="ARBA" id="ARBA00022692"/>
    </source>
</evidence>
<dbReference type="SMART" id="SM00066">
    <property type="entry name" value="GAL4"/>
    <property type="match status" value="1"/>
</dbReference>
<dbReference type="CDD" id="cd00067">
    <property type="entry name" value="GAL4"/>
    <property type="match status" value="1"/>
</dbReference>
<keyword evidence="8" id="KW-0804">Transcription</keyword>
<feature type="region of interest" description="Disordered" evidence="10">
    <location>
        <begin position="93"/>
        <end position="116"/>
    </location>
</feature>
<evidence type="ECO:0000256" key="9">
    <source>
        <dbReference type="ARBA" id="ARBA00023242"/>
    </source>
</evidence>
<comment type="subcellular location">
    <subcellularLocation>
        <location evidence="2">Membrane</location>
        <topology evidence="2">Multi-pass membrane protein</topology>
    </subcellularLocation>
    <subcellularLocation>
        <location evidence="1">Nucleus</location>
    </subcellularLocation>
</comment>
<evidence type="ECO:0000256" key="6">
    <source>
        <dbReference type="ARBA" id="ARBA00023125"/>
    </source>
</evidence>
<gene>
    <name evidence="12" type="ORF">C2S_13907</name>
</gene>
<evidence type="ECO:0000256" key="7">
    <source>
        <dbReference type="ARBA" id="ARBA00023136"/>
    </source>
</evidence>
<evidence type="ECO:0000256" key="8">
    <source>
        <dbReference type="ARBA" id="ARBA00023163"/>
    </source>
</evidence>
<dbReference type="CDD" id="cd12148">
    <property type="entry name" value="fungal_TF_MHR"/>
    <property type="match status" value="1"/>
</dbReference>
<dbReference type="GO" id="GO:0005634">
    <property type="term" value="C:nucleus"/>
    <property type="evidence" value="ECO:0007669"/>
    <property type="project" value="UniProtKB-SubCell"/>
</dbReference>
<name>A0A5Q3DJN6_FUSFU</name>
<evidence type="ECO:0000256" key="11">
    <source>
        <dbReference type="SAM" id="Phobius"/>
    </source>
</evidence>
<keyword evidence="9" id="KW-0539">Nucleus</keyword>
<dbReference type="SUPFAM" id="SSF57701">
    <property type="entry name" value="Zn2/Cys6 DNA-binding domain"/>
    <property type="match status" value="1"/>
</dbReference>
<evidence type="ECO:0000313" key="12">
    <source>
        <dbReference type="EMBL" id="VTT58508.1"/>
    </source>
</evidence>
<dbReference type="InterPro" id="IPR051089">
    <property type="entry name" value="prtT"/>
</dbReference>